<dbReference type="GO" id="GO:0005737">
    <property type="term" value="C:cytoplasm"/>
    <property type="evidence" value="ECO:0007669"/>
    <property type="project" value="UniProtKB-SubCell"/>
</dbReference>
<keyword evidence="8" id="KW-0804">Transcription</keyword>
<keyword evidence="3" id="KW-0963">Cytoplasm</keyword>
<dbReference type="InterPro" id="IPR011006">
    <property type="entry name" value="CheY-like_superfamily"/>
</dbReference>
<dbReference type="OrthoDB" id="9794370at2"/>
<feature type="modified residue" description="4-aspartylphosphate" evidence="10">
    <location>
        <position position="55"/>
    </location>
</feature>
<dbReference type="SMART" id="SM00448">
    <property type="entry name" value="REC"/>
    <property type="match status" value="1"/>
</dbReference>
<evidence type="ECO:0000256" key="7">
    <source>
        <dbReference type="ARBA" id="ARBA00023125"/>
    </source>
</evidence>
<comment type="subcellular location">
    <subcellularLocation>
        <location evidence="1">Cytoplasm</location>
    </subcellularLocation>
</comment>
<dbReference type="InterPro" id="IPR018060">
    <property type="entry name" value="HTH_AraC"/>
</dbReference>
<dbReference type="GO" id="GO:0043565">
    <property type="term" value="F:sequence-specific DNA binding"/>
    <property type="evidence" value="ECO:0007669"/>
    <property type="project" value="InterPro"/>
</dbReference>
<protein>
    <recommendedName>
        <fullName evidence="2">Stage 0 sporulation protein A homolog</fullName>
    </recommendedName>
</protein>
<evidence type="ECO:0000256" key="3">
    <source>
        <dbReference type="ARBA" id="ARBA00022490"/>
    </source>
</evidence>
<evidence type="ECO:0000259" key="12">
    <source>
        <dbReference type="PROSITE" id="PS50110"/>
    </source>
</evidence>
<dbReference type="RefSeq" id="WP_130433845.1">
    <property type="nucleotide sequence ID" value="NZ_SGXF01000001.1"/>
</dbReference>
<dbReference type="Proteomes" id="UP000292927">
    <property type="component" value="Unassembled WGS sequence"/>
</dbReference>
<evidence type="ECO:0000256" key="5">
    <source>
        <dbReference type="ARBA" id="ARBA00023012"/>
    </source>
</evidence>
<proteinExistence type="predicted"/>
<name>A0A4Q7PPQ4_9FIRM</name>
<dbReference type="PANTHER" id="PTHR42713:SF3">
    <property type="entry name" value="TRANSCRIPTIONAL REGULATORY PROTEIN HPTR"/>
    <property type="match status" value="1"/>
</dbReference>
<dbReference type="CDD" id="cd17536">
    <property type="entry name" value="REC_YesN-like"/>
    <property type="match status" value="1"/>
</dbReference>
<organism evidence="13 14">
    <name type="scientific">Cuneatibacter caecimuris</name>
    <dbReference type="NCBI Taxonomy" id="1796618"/>
    <lineage>
        <taxon>Bacteria</taxon>
        <taxon>Bacillati</taxon>
        <taxon>Bacillota</taxon>
        <taxon>Clostridia</taxon>
        <taxon>Lachnospirales</taxon>
        <taxon>Lachnospiraceae</taxon>
        <taxon>Cuneatibacter</taxon>
    </lineage>
</organism>
<dbReference type="PROSITE" id="PS01124">
    <property type="entry name" value="HTH_ARAC_FAMILY_2"/>
    <property type="match status" value="1"/>
</dbReference>
<reference evidence="13 14" key="1">
    <citation type="submission" date="2019-02" db="EMBL/GenBank/DDBJ databases">
        <title>Genomic Encyclopedia of Type Strains, Phase IV (KMG-IV): sequencing the most valuable type-strain genomes for metagenomic binning, comparative biology and taxonomic classification.</title>
        <authorList>
            <person name="Goeker M."/>
        </authorList>
    </citation>
    <scope>NUCLEOTIDE SEQUENCE [LARGE SCALE GENOMIC DNA]</scope>
    <source>
        <strain evidence="13 14">DSM 29486</strain>
    </source>
</reference>
<dbReference type="SUPFAM" id="SSF52172">
    <property type="entry name" value="CheY-like"/>
    <property type="match status" value="1"/>
</dbReference>
<keyword evidence="7" id="KW-0238">DNA-binding</keyword>
<keyword evidence="14" id="KW-1185">Reference proteome</keyword>
<dbReference type="InterPro" id="IPR009057">
    <property type="entry name" value="Homeodomain-like_sf"/>
</dbReference>
<keyword evidence="6" id="KW-0805">Transcription regulation</keyword>
<evidence type="ECO:0000256" key="8">
    <source>
        <dbReference type="ARBA" id="ARBA00023163"/>
    </source>
</evidence>
<sequence length="530" mass="62820">MYKLIVADDEKIIRNGLVRIVNWEQLGFRVEREFSDGKEILEYLKQEVPDVILTDIKMNQVTGIDVAQYVFENQLPCKVVFLSGYKEFELAVKGMQYGVEDYLLKPTNVKKLKETFENIKKELDEIHHKQRMDQEEKERLDEMLPLLKEQFFSDLVFGGLAENEKEIRNRMHLLFPEEDPDSTVCVLADVVIRNYDWYINEVWKYSFDQFRINLENFFRVANRNIDFYMIYKSNQVLRLFGFWNIGGEKAGLEQKFREEMDWLMGELKQNFRLEADYELKYLMQNIFQIQKYQEQLVLSQTETGSGKEFLSEQMRLIITNIHLGNFTTAQKILQNILHELRDTYEGYRNHVVIDLFSSMSAALREENPELYEYLRVHCNYSTVLSIGQVDALQDYCDRILEGMRAEAGKKEASQDNDCLINRVQTYIQEHITEDISLEMAASQLYISSSYLSRLFKKQTGENFTQYVTRKKMEKAIELLHDSRYKTYQVGEYLGYKTPRYFARLFRQQTGMNPSEYRNKVLHTGGSFDEI</sequence>
<keyword evidence="5" id="KW-0902">Two-component regulatory system</keyword>
<evidence type="ECO:0000256" key="2">
    <source>
        <dbReference type="ARBA" id="ARBA00018672"/>
    </source>
</evidence>
<evidence type="ECO:0000259" key="11">
    <source>
        <dbReference type="PROSITE" id="PS01124"/>
    </source>
</evidence>
<dbReference type="GO" id="GO:0003700">
    <property type="term" value="F:DNA-binding transcription factor activity"/>
    <property type="evidence" value="ECO:0007669"/>
    <property type="project" value="InterPro"/>
</dbReference>
<evidence type="ECO:0000256" key="1">
    <source>
        <dbReference type="ARBA" id="ARBA00004496"/>
    </source>
</evidence>
<evidence type="ECO:0000256" key="10">
    <source>
        <dbReference type="PROSITE-ProRule" id="PRU00169"/>
    </source>
</evidence>
<evidence type="ECO:0000256" key="4">
    <source>
        <dbReference type="ARBA" id="ARBA00022553"/>
    </source>
</evidence>
<feature type="domain" description="Response regulatory" evidence="12">
    <location>
        <begin position="3"/>
        <end position="120"/>
    </location>
</feature>
<dbReference type="PANTHER" id="PTHR42713">
    <property type="entry name" value="HISTIDINE KINASE-RELATED"/>
    <property type="match status" value="1"/>
</dbReference>
<dbReference type="SMART" id="SM00342">
    <property type="entry name" value="HTH_ARAC"/>
    <property type="match status" value="1"/>
</dbReference>
<dbReference type="InterPro" id="IPR001789">
    <property type="entry name" value="Sig_transdc_resp-reg_receiver"/>
</dbReference>
<dbReference type="Pfam" id="PF12833">
    <property type="entry name" value="HTH_18"/>
    <property type="match status" value="1"/>
</dbReference>
<comment type="function">
    <text evidence="9">May play the central regulatory role in sporulation. It may be an element of the effector pathway responsible for the activation of sporulation genes in response to nutritional stress. Spo0A may act in concert with spo0H (a sigma factor) to control the expression of some genes that are critical to the sporulation process.</text>
</comment>
<evidence type="ECO:0000256" key="9">
    <source>
        <dbReference type="ARBA" id="ARBA00024867"/>
    </source>
</evidence>
<dbReference type="SUPFAM" id="SSF46689">
    <property type="entry name" value="Homeodomain-like"/>
    <property type="match status" value="2"/>
</dbReference>
<feature type="domain" description="HTH araC/xylS-type" evidence="11">
    <location>
        <begin position="421"/>
        <end position="519"/>
    </location>
</feature>
<dbReference type="Gene3D" id="3.40.50.2300">
    <property type="match status" value="1"/>
</dbReference>
<gene>
    <name evidence="13" type="ORF">EV209_1134</name>
</gene>
<dbReference type="Pfam" id="PF00072">
    <property type="entry name" value="Response_reg"/>
    <property type="match status" value="1"/>
</dbReference>
<dbReference type="AlphaFoldDB" id="A0A4Q7PPQ4"/>
<dbReference type="InterPro" id="IPR051552">
    <property type="entry name" value="HptR"/>
</dbReference>
<evidence type="ECO:0000313" key="14">
    <source>
        <dbReference type="Proteomes" id="UP000292927"/>
    </source>
</evidence>
<dbReference type="EMBL" id="SGXF01000001">
    <property type="protein sequence ID" value="RZT03001.1"/>
    <property type="molecule type" value="Genomic_DNA"/>
</dbReference>
<dbReference type="PROSITE" id="PS50110">
    <property type="entry name" value="RESPONSE_REGULATORY"/>
    <property type="match status" value="1"/>
</dbReference>
<evidence type="ECO:0000256" key="6">
    <source>
        <dbReference type="ARBA" id="ARBA00023015"/>
    </source>
</evidence>
<dbReference type="Gene3D" id="1.10.10.60">
    <property type="entry name" value="Homeodomain-like"/>
    <property type="match status" value="2"/>
</dbReference>
<keyword evidence="4 10" id="KW-0597">Phosphoprotein</keyword>
<accession>A0A4Q7PPQ4</accession>
<evidence type="ECO:0000313" key="13">
    <source>
        <dbReference type="EMBL" id="RZT03001.1"/>
    </source>
</evidence>
<dbReference type="GO" id="GO:0000160">
    <property type="term" value="P:phosphorelay signal transduction system"/>
    <property type="evidence" value="ECO:0007669"/>
    <property type="project" value="UniProtKB-KW"/>
</dbReference>
<comment type="caution">
    <text evidence="13">The sequence shown here is derived from an EMBL/GenBank/DDBJ whole genome shotgun (WGS) entry which is preliminary data.</text>
</comment>